<dbReference type="Pfam" id="PF00571">
    <property type="entry name" value="CBS"/>
    <property type="match status" value="2"/>
</dbReference>
<reference evidence="5" key="1">
    <citation type="submission" date="2011-04" db="EMBL/GenBank/DDBJ databases">
        <title>The complete genome of Treponema brennaborense DSM 12168.</title>
        <authorList>
            <person name="Lucas S."/>
            <person name="Han J."/>
            <person name="Lapidus A."/>
            <person name="Bruce D."/>
            <person name="Goodwin L."/>
            <person name="Pitluck S."/>
            <person name="Peters L."/>
            <person name="Kyrpides N."/>
            <person name="Mavromatis K."/>
            <person name="Ivanova N."/>
            <person name="Mikhailova N."/>
            <person name="Pagani I."/>
            <person name="Teshima H."/>
            <person name="Detter J.C."/>
            <person name="Tapia R."/>
            <person name="Han C."/>
            <person name="Land M."/>
            <person name="Hauser L."/>
            <person name="Markowitz V."/>
            <person name="Cheng J.-F."/>
            <person name="Hugenholtz P."/>
            <person name="Woyke T."/>
            <person name="Wu D."/>
            <person name="Gronow S."/>
            <person name="Wellnitz S."/>
            <person name="Brambilla E."/>
            <person name="Klenk H.-P."/>
            <person name="Eisen J.A."/>
        </authorList>
    </citation>
    <scope>NUCLEOTIDE SEQUENCE [LARGE SCALE GENOMIC DNA]</scope>
    <source>
        <strain evidence="5">DSM 12168 / CIP 105900 / DD5/3</strain>
    </source>
</reference>
<evidence type="ECO:0000256" key="2">
    <source>
        <dbReference type="PROSITE-ProRule" id="PRU00703"/>
    </source>
</evidence>
<feature type="domain" description="CBS" evidence="3">
    <location>
        <begin position="90"/>
        <end position="147"/>
    </location>
</feature>
<dbReference type="InterPro" id="IPR036890">
    <property type="entry name" value="HATPase_C_sf"/>
</dbReference>
<dbReference type="PANTHER" id="PTHR43080">
    <property type="entry name" value="CBS DOMAIN-CONTAINING PROTEIN CBSX3, MITOCHONDRIAL"/>
    <property type="match status" value="1"/>
</dbReference>
<protein>
    <submittedName>
        <fullName evidence="4">Signal transduction protein with CBS domains</fullName>
    </submittedName>
</protein>
<dbReference type="eggNOG" id="COG2524">
    <property type="taxonomic scope" value="Bacteria"/>
</dbReference>
<dbReference type="Pfam" id="PF02518">
    <property type="entry name" value="HATPase_c"/>
    <property type="match status" value="1"/>
</dbReference>
<sequence length="322" mass="34490">METIPLNTDSSPNAVLDLLFKLKVKDVMSAPVLTAGAGDSLRSIQLRMKRKNITGMPIVAGNRLVGIVSMDDIVNAFDGGWIDDRAEAHMTRDIIVLQETMSVSFCVSYFNKYGFGRFPVLNAEHELTGIVTASDVISALLVSMNSEMERLENEAASLAPDAEARTGSAAAGTAGNADDKNAVRVVEFKTEPFNFETAGMASTEIKKLLKTMGTDPSLARRIGIASYELEINQVVHSCGGVMRYFIAPEKLVIEAQDTGPGIPDVAKALTEGFSTADDRIRALGFGAGMGLPNTKRVSDDFDITSAPGSGTTVHAVFYFKNP</sequence>
<dbReference type="KEGG" id="tbe:Trebr_0318"/>
<dbReference type="eggNOG" id="COG2172">
    <property type="taxonomic scope" value="Bacteria"/>
</dbReference>
<dbReference type="Proteomes" id="UP000006546">
    <property type="component" value="Chromosome"/>
</dbReference>
<dbReference type="Gene3D" id="3.30.565.10">
    <property type="entry name" value="Histidine kinase-like ATPase, C-terminal domain"/>
    <property type="match status" value="1"/>
</dbReference>
<keyword evidence="5" id="KW-1185">Reference proteome</keyword>
<organism evidence="4 5">
    <name type="scientific">Treponema brennaborense (strain DSM 12168 / CIP 105900 / DD5/3)</name>
    <dbReference type="NCBI Taxonomy" id="906968"/>
    <lineage>
        <taxon>Bacteria</taxon>
        <taxon>Pseudomonadati</taxon>
        <taxon>Spirochaetota</taxon>
        <taxon>Spirochaetia</taxon>
        <taxon>Spirochaetales</taxon>
        <taxon>Treponemataceae</taxon>
        <taxon>Treponema</taxon>
    </lineage>
</organism>
<dbReference type="SUPFAM" id="SSF55874">
    <property type="entry name" value="ATPase domain of HSP90 chaperone/DNA topoisomerase II/histidine kinase"/>
    <property type="match status" value="1"/>
</dbReference>
<proteinExistence type="predicted"/>
<keyword evidence="1 2" id="KW-0129">CBS domain</keyword>
<dbReference type="InterPro" id="IPR003594">
    <property type="entry name" value="HATPase_dom"/>
</dbReference>
<name>F4LMX9_TREBD</name>
<dbReference type="Gene3D" id="3.10.580.10">
    <property type="entry name" value="CBS-domain"/>
    <property type="match status" value="1"/>
</dbReference>
<dbReference type="SUPFAM" id="SSF54631">
    <property type="entry name" value="CBS-domain pair"/>
    <property type="match status" value="1"/>
</dbReference>
<accession>F4LMX9</accession>
<dbReference type="HOGENOM" id="CLU_926298_0_0_12"/>
<dbReference type="AlphaFoldDB" id="F4LMX9"/>
<feature type="domain" description="CBS" evidence="3">
    <location>
        <begin position="28"/>
        <end position="85"/>
    </location>
</feature>
<evidence type="ECO:0000313" key="4">
    <source>
        <dbReference type="EMBL" id="AEE15765.1"/>
    </source>
</evidence>
<dbReference type="EMBL" id="CP002696">
    <property type="protein sequence ID" value="AEE15765.1"/>
    <property type="molecule type" value="Genomic_DNA"/>
</dbReference>
<dbReference type="OrthoDB" id="9797578at2"/>
<dbReference type="SMART" id="SM00116">
    <property type="entry name" value="CBS"/>
    <property type="match status" value="2"/>
</dbReference>
<evidence type="ECO:0000259" key="3">
    <source>
        <dbReference type="PROSITE" id="PS51371"/>
    </source>
</evidence>
<dbReference type="RefSeq" id="WP_013757484.1">
    <property type="nucleotide sequence ID" value="NC_015500.1"/>
</dbReference>
<gene>
    <name evidence="4" type="ordered locus">Trebr_0318</name>
</gene>
<evidence type="ECO:0000313" key="5">
    <source>
        <dbReference type="Proteomes" id="UP000006546"/>
    </source>
</evidence>
<dbReference type="PANTHER" id="PTHR43080:SF2">
    <property type="entry name" value="CBS DOMAIN-CONTAINING PROTEIN"/>
    <property type="match status" value="1"/>
</dbReference>
<dbReference type="STRING" id="906968.Trebr_0318"/>
<evidence type="ECO:0000256" key="1">
    <source>
        <dbReference type="ARBA" id="ARBA00023122"/>
    </source>
</evidence>
<dbReference type="InterPro" id="IPR000644">
    <property type="entry name" value="CBS_dom"/>
</dbReference>
<dbReference type="PROSITE" id="PS51371">
    <property type="entry name" value="CBS"/>
    <property type="match status" value="2"/>
</dbReference>
<dbReference type="InterPro" id="IPR051257">
    <property type="entry name" value="Diverse_CBS-Domain"/>
</dbReference>
<dbReference type="InterPro" id="IPR046342">
    <property type="entry name" value="CBS_dom_sf"/>
</dbReference>